<name>A0ABW5WHG7_9FLAO</name>
<gene>
    <name evidence="2" type="ORF">ACFS5M_00095</name>
</gene>
<feature type="signal peptide" evidence="1">
    <location>
        <begin position="1"/>
        <end position="21"/>
    </location>
</feature>
<dbReference type="EMBL" id="JBHUOV010000001">
    <property type="protein sequence ID" value="MFD2822047.1"/>
    <property type="molecule type" value="Genomic_DNA"/>
</dbReference>
<proteinExistence type="predicted"/>
<organism evidence="2 3">
    <name type="scientific">Lacinutrix iliipiscaria</name>
    <dbReference type="NCBI Taxonomy" id="1230532"/>
    <lineage>
        <taxon>Bacteria</taxon>
        <taxon>Pseudomonadati</taxon>
        <taxon>Bacteroidota</taxon>
        <taxon>Flavobacteriia</taxon>
        <taxon>Flavobacteriales</taxon>
        <taxon>Flavobacteriaceae</taxon>
        <taxon>Lacinutrix</taxon>
    </lineage>
</organism>
<accession>A0ABW5WHG7</accession>
<sequence>MKKVLLLLLFPFFILSCTNDSSITNEHEDIENEDIDDDDIDDDDMLTLRHITSVQSFSHLDYTRQTKKWYRASGQPALFERFLDNSSTDVYNTDKLFYNSNGTLDSTYSPGLEYLYSKYEYEDNRINIINYDSGSGIGVSSYYVEYNANTITVRAGNITSGSLITYTFSDENYDLLIREERLNSPLTNIYPHLIIEYEYDSNSNRTSKIYKLLNHTSLEHYVYYTETFTYDDKLNPYKNISTTDPVILHNFIGMTSEIQFDDKISPNNIISSTLTNSGGSNISTYEYEYNELNYPTSLIKTEVRYNNDGEEEMTITTTETFTYF</sequence>
<comment type="caution">
    <text evidence="2">The sequence shown here is derived from an EMBL/GenBank/DDBJ whole genome shotgun (WGS) entry which is preliminary data.</text>
</comment>
<dbReference type="RefSeq" id="WP_183484031.1">
    <property type="nucleotide sequence ID" value="NZ_JBHUOV010000001.1"/>
</dbReference>
<evidence type="ECO:0000313" key="2">
    <source>
        <dbReference type="EMBL" id="MFD2822047.1"/>
    </source>
</evidence>
<evidence type="ECO:0000256" key="1">
    <source>
        <dbReference type="SAM" id="SignalP"/>
    </source>
</evidence>
<evidence type="ECO:0008006" key="4">
    <source>
        <dbReference type="Google" id="ProtNLM"/>
    </source>
</evidence>
<protein>
    <recommendedName>
        <fullName evidence="4">YD repeat-containing protein</fullName>
    </recommendedName>
</protein>
<dbReference type="Proteomes" id="UP001597533">
    <property type="component" value="Unassembled WGS sequence"/>
</dbReference>
<keyword evidence="3" id="KW-1185">Reference proteome</keyword>
<evidence type="ECO:0000313" key="3">
    <source>
        <dbReference type="Proteomes" id="UP001597533"/>
    </source>
</evidence>
<reference evidence="3" key="1">
    <citation type="journal article" date="2019" name="Int. J. Syst. Evol. Microbiol.">
        <title>The Global Catalogue of Microorganisms (GCM) 10K type strain sequencing project: providing services to taxonomists for standard genome sequencing and annotation.</title>
        <authorList>
            <consortium name="The Broad Institute Genomics Platform"/>
            <consortium name="The Broad Institute Genome Sequencing Center for Infectious Disease"/>
            <person name="Wu L."/>
            <person name="Ma J."/>
        </authorList>
    </citation>
    <scope>NUCLEOTIDE SEQUENCE [LARGE SCALE GENOMIC DNA]</scope>
    <source>
        <strain evidence="3">KCTC 32141</strain>
    </source>
</reference>
<dbReference type="PROSITE" id="PS51257">
    <property type="entry name" value="PROKAR_LIPOPROTEIN"/>
    <property type="match status" value="1"/>
</dbReference>
<keyword evidence="1" id="KW-0732">Signal</keyword>
<feature type="chain" id="PRO_5046401549" description="YD repeat-containing protein" evidence="1">
    <location>
        <begin position="22"/>
        <end position="324"/>
    </location>
</feature>